<dbReference type="RefSeq" id="WP_075085106.1">
    <property type="nucleotide sequence ID" value="NZ_CP042912.1"/>
</dbReference>
<dbReference type="InterPro" id="IPR010496">
    <property type="entry name" value="AL/BT2_dom"/>
</dbReference>
<gene>
    <name evidence="4" type="ORF">MFFC18_08190</name>
</gene>
<feature type="compositionally biased region" description="Basic and acidic residues" evidence="1">
    <location>
        <begin position="51"/>
        <end position="77"/>
    </location>
</feature>
<dbReference type="Pfam" id="PF06439">
    <property type="entry name" value="3keto-disac_hyd"/>
    <property type="match status" value="1"/>
</dbReference>
<reference evidence="4 5" key="1">
    <citation type="submission" date="2019-08" db="EMBL/GenBank/DDBJ databases">
        <title>Deep-cultivation of Planctomycetes and their phenomic and genomic characterization uncovers novel biology.</title>
        <authorList>
            <person name="Wiegand S."/>
            <person name="Jogler M."/>
            <person name="Boedeker C."/>
            <person name="Pinto D."/>
            <person name="Vollmers J."/>
            <person name="Rivas-Marin E."/>
            <person name="Kohn T."/>
            <person name="Peeters S.H."/>
            <person name="Heuer A."/>
            <person name="Rast P."/>
            <person name="Oberbeckmann S."/>
            <person name="Bunk B."/>
            <person name="Jeske O."/>
            <person name="Meyerdierks A."/>
            <person name="Storesund J.E."/>
            <person name="Kallscheuer N."/>
            <person name="Luecker S."/>
            <person name="Lage O.M."/>
            <person name="Pohl T."/>
            <person name="Merkel B.J."/>
            <person name="Hornburger P."/>
            <person name="Mueller R.-W."/>
            <person name="Bruemmer F."/>
            <person name="Labrenz M."/>
            <person name="Spormann A.M."/>
            <person name="Op den Camp H."/>
            <person name="Overmann J."/>
            <person name="Amann R."/>
            <person name="Jetten M.S.M."/>
            <person name="Mascher T."/>
            <person name="Medema M.H."/>
            <person name="Devos D.P."/>
            <person name="Kaster A.-K."/>
            <person name="Ovreas L."/>
            <person name="Rohde M."/>
            <person name="Galperin M.Y."/>
            <person name="Jogler C."/>
        </authorList>
    </citation>
    <scope>NUCLEOTIDE SEQUENCE [LARGE SCALE GENOMIC DNA]</scope>
    <source>
        <strain evidence="4 5">FC18</strain>
    </source>
</reference>
<dbReference type="GO" id="GO:0016787">
    <property type="term" value="F:hydrolase activity"/>
    <property type="evidence" value="ECO:0007669"/>
    <property type="project" value="InterPro"/>
</dbReference>
<feature type="signal peptide" evidence="2">
    <location>
        <begin position="1"/>
        <end position="23"/>
    </location>
</feature>
<name>A0A5B9P3J4_9BACT</name>
<dbReference type="AlphaFoldDB" id="A0A5B9P3J4"/>
<protein>
    <recommendedName>
        <fullName evidence="3">3-keto-alpha-glucoside-1,2-lyase/3-keto-2-hydroxy-glucal hydratase domain-containing protein</fullName>
    </recommendedName>
</protein>
<sequence length="264" mass="29021" precursor="true">MRAFKTLRLIAIPVCIFLLGVCGCGTQQEKVLVPDLNASGEAQTETPPASESEHQTQESDKAVKSDSPRSADSHQTQDDDDVTALFDGETLNGWEKIEFGGEGDIEVIHGEIRMFAGDPLTGICVTDDTELPTANYEISLDGMKLEGSDFFCAITFPVNDTFCTLVVGGWGGTLVGLSNLDGKDASDNDTKLNKKFEKERWYNIRLQVLPERITAWIDEEKLIDESIKDVEVSIRNDVISTTPLGITNFATTSALRDIKLRKLD</sequence>
<evidence type="ECO:0000313" key="4">
    <source>
        <dbReference type="EMBL" id="QEG20968.1"/>
    </source>
</evidence>
<keyword evidence="5" id="KW-1185">Reference proteome</keyword>
<evidence type="ECO:0000256" key="1">
    <source>
        <dbReference type="SAM" id="MobiDB-lite"/>
    </source>
</evidence>
<dbReference type="Gene3D" id="2.60.120.560">
    <property type="entry name" value="Exo-inulinase, domain 1"/>
    <property type="match status" value="1"/>
</dbReference>
<dbReference type="KEGG" id="mff:MFFC18_08190"/>
<dbReference type="EMBL" id="CP042912">
    <property type="protein sequence ID" value="QEG20968.1"/>
    <property type="molecule type" value="Genomic_DNA"/>
</dbReference>
<evidence type="ECO:0000259" key="3">
    <source>
        <dbReference type="Pfam" id="PF06439"/>
    </source>
</evidence>
<proteinExistence type="predicted"/>
<evidence type="ECO:0000313" key="5">
    <source>
        <dbReference type="Proteomes" id="UP000322214"/>
    </source>
</evidence>
<dbReference type="Proteomes" id="UP000322214">
    <property type="component" value="Chromosome"/>
</dbReference>
<feature type="compositionally biased region" description="Polar residues" evidence="1">
    <location>
        <begin position="40"/>
        <end position="49"/>
    </location>
</feature>
<feature type="region of interest" description="Disordered" evidence="1">
    <location>
        <begin position="39"/>
        <end position="81"/>
    </location>
</feature>
<dbReference type="STRING" id="980251.GCA_001642875_02881"/>
<dbReference type="OrthoDB" id="282033at2"/>
<feature type="domain" description="3-keto-alpha-glucoside-1,2-lyase/3-keto-2-hydroxy-glucal hydratase" evidence="3">
    <location>
        <begin position="83"/>
        <end position="261"/>
    </location>
</feature>
<evidence type="ECO:0000256" key="2">
    <source>
        <dbReference type="SAM" id="SignalP"/>
    </source>
</evidence>
<organism evidence="4 5">
    <name type="scientific">Mariniblastus fucicola</name>
    <dbReference type="NCBI Taxonomy" id="980251"/>
    <lineage>
        <taxon>Bacteria</taxon>
        <taxon>Pseudomonadati</taxon>
        <taxon>Planctomycetota</taxon>
        <taxon>Planctomycetia</taxon>
        <taxon>Pirellulales</taxon>
        <taxon>Pirellulaceae</taxon>
        <taxon>Mariniblastus</taxon>
    </lineage>
</organism>
<keyword evidence="2" id="KW-0732">Signal</keyword>
<feature type="chain" id="PRO_5022715621" description="3-keto-alpha-glucoside-1,2-lyase/3-keto-2-hydroxy-glucal hydratase domain-containing protein" evidence="2">
    <location>
        <begin position="24"/>
        <end position="264"/>
    </location>
</feature>
<dbReference type="PROSITE" id="PS51257">
    <property type="entry name" value="PROKAR_LIPOPROTEIN"/>
    <property type="match status" value="1"/>
</dbReference>
<accession>A0A5B9P3J4</accession>